<proteinExistence type="predicted"/>
<organism evidence="3 4">
    <name type="scientific">Culter alburnus</name>
    <name type="common">Topmouth culter</name>
    <dbReference type="NCBI Taxonomy" id="194366"/>
    <lineage>
        <taxon>Eukaryota</taxon>
        <taxon>Metazoa</taxon>
        <taxon>Chordata</taxon>
        <taxon>Craniata</taxon>
        <taxon>Vertebrata</taxon>
        <taxon>Euteleostomi</taxon>
        <taxon>Actinopterygii</taxon>
        <taxon>Neopterygii</taxon>
        <taxon>Teleostei</taxon>
        <taxon>Ostariophysi</taxon>
        <taxon>Cypriniformes</taxon>
        <taxon>Xenocyprididae</taxon>
        <taxon>Xenocypridinae</taxon>
        <taxon>Culter</taxon>
    </lineage>
</organism>
<evidence type="ECO:0000313" key="3">
    <source>
        <dbReference type="EMBL" id="KAK9969914.1"/>
    </source>
</evidence>
<dbReference type="AlphaFoldDB" id="A0AAW2ABB6"/>
<dbReference type="Proteomes" id="UP001479290">
    <property type="component" value="Unassembled WGS sequence"/>
</dbReference>
<accession>A0AAW2ABB6</accession>
<reference evidence="3 4" key="1">
    <citation type="submission" date="2024-05" db="EMBL/GenBank/DDBJ databases">
        <title>A high-quality chromosomal-level genome assembly of Topmouth culter (Culter alburnus).</title>
        <authorList>
            <person name="Zhao H."/>
        </authorList>
    </citation>
    <scope>NUCLEOTIDE SEQUENCE [LARGE SCALE GENOMIC DNA]</scope>
    <source>
        <strain evidence="3">CATC2023</strain>
        <tissue evidence="3">Muscle</tissue>
    </source>
</reference>
<keyword evidence="4" id="KW-1185">Reference proteome</keyword>
<gene>
    <name evidence="2" type="ORF">ABG768_028051</name>
    <name evidence="3" type="ORF">ABG768_028055</name>
</gene>
<dbReference type="EMBL" id="JAWDJR010000009">
    <property type="protein sequence ID" value="KAK9969914.1"/>
    <property type="molecule type" value="Genomic_DNA"/>
</dbReference>
<name>A0AAW2ABB6_CULAL</name>
<protein>
    <submittedName>
        <fullName evidence="3">Uncharacterized protein</fullName>
    </submittedName>
</protein>
<comment type="caution">
    <text evidence="3">The sequence shown here is derived from an EMBL/GenBank/DDBJ whole genome shotgun (WGS) entry which is preliminary data.</text>
</comment>
<evidence type="ECO:0000313" key="4">
    <source>
        <dbReference type="Proteomes" id="UP001479290"/>
    </source>
</evidence>
<sequence>ASRVPACKAARYWLASRRSLWRNRLARSAVNRKVGGSSPPRDEGSFSVPCRQGNHGRRIQHACRVGSSRRRFFGPPVLAFTASSLALG</sequence>
<evidence type="ECO:0000256" key="1">
    <source>
        <dbReference type="SAM" id="MobiDB-lite"/>
    </source>
</evidence>
<evidence type="ECO:0000313" key="2">
    <source>
        <dbReference type="EMBL" id="KAK9969910.1"/>
    </source>
</evidence>
<feature type="non-terminal residue" evidence="3">
    <location>
        <position position="1"/>
    </location>
</feature>
<dbReference type="EMBL" id="JAWDJR010000009">
    <property type="protein sequence ID" value="KAK9969910.1"/>
    <property type="molecule type" value="Genomic_DNA"/>
</dbReference>
<feature type="region of interest" description="Disordered" evidence="1">
    <location>
        <begin position="31"/>
        <end position="53"/>
    </location>
</feature>